<dbReference type="InterPro" id="IPR050618">
    <property type="entry name" value="Ubq-SigPath_Reg"/>
</dbReference>
<dbReference type="Pfam" id="PF10607">
    <property type="entry name" value="CTLH"/>
    <property type="match status" value="1"/>
</dbReference>
<dbReference type="Gramene" id="Al_scaffold_0001_3664">
    <property type="protein sequence ID" value="Al_scaffold_0001_3664"/>
    <property type="gene ID" value="Al_scaffold_0001_3664"/>
</dbReference>
<gene>
    <name evidence="4" type="ORF">ARALYDRAFT_681341</name>
</gene>
<dbReference type="CDD" id="cd12885">
    <property type="entry name" value="SPRY_RanBP_like"/>
    <property type="match status" value="1"/>
</dbReference>
<dbReference type="GO" id="GO:0005634">
    <property type="term" value="C:nucleus"/>
    <property type="evidence" value="ECO:0007669"/>
    <property type="project" value="EnsemblPlants"/>
</dbReference>
<dbReference type="EMBL" id="GL348713">
    <property type="protein sequence ID" value="EFH70140.1"/>
    <property type="molecule type" value="Genomic_DNA"/>
</dbReference>
<sequence length="484" mass="54101">MNSSPPPANSANGDTTNNVVNGQDLNLNFLDKIRLSATRDAKEDEGEDLPTELNTINSAGGFLVVSPDKLSVKYTNTNLHGHDVGVVQANKPAPIKCLTYYFEIFVKDSGIKGQIAIGFTKESFKMRRQPGWEVNSCGYHGDDGFLYRGQGKGEPFGPKYTKDDTVGGGINYVSQEFFFTKNGAIVGKIPKDIRGHLFPTVAVHSQNEEVSVNFGKKRFAFDIKVCLMSVLGTGVTESMAMGYEATERNKQQMAIEKISTPPNIGYGLVKTYLLHYGYEETLNAFNLATQTTVPPIHIDQENAIDEDDSSYALKQRKNFRQLVRNGEIDTALAELRNLYPQIVQDDKSVVCFLLHCQKFIELVRVGKLEEGVKYGRLELAKFVGLTGFQDIVEDCFALLAYEKPEESSVRYFLEDSQRELVADAVNAAILSTNPNKKDVQRSCHLQSHLEKLLRQLTVCCLERRSLSGDQGETFRLHHFLNNNR</sequence>
<evidence type="ECO:0000313" key="5">
    <source>
        <dbReference type="Proteomes" id="UP000008694"/>
    </source>
</evidence>
<reference evidence="5" key="1">
    <citation type="journal article" date="2011" name="Nat. Genet.">
        <title>The Arabidopsis lyrata genome sequence and the basis of rapid genome size change.</title>
        <authorList>
            <person name="Hu T.T."/>
            <person name="Pattyn P."/>
            <person name="Bakker E.G."/>
            <person name="Cao J."/>
            <person name="Cheng J.-F."/>
            <person name="Clark R.M."/>
            <person name="Fahlgren N."/>
            <person name="Fawcett J.A."/>
            <person name="Grimwood J."/>
            <person name="Gundlach H."/>
            <person name="Haberer G."/>
            <person name="Hollister J.D."/>
            <person name="Ossowski S."/>
            <person name="Ottilar R.P."/>
            <person name="Salamov A.A."/>
            <person name="Schneeberger K."/>
            <person name="Spannagl M."/>
            <person name="Wang X."/>
            <person name="Yang L."/>
            <person name="Nasrallah M.E."/>
            <person name="Bergelson J."/>
            <person name="Carrington J.C."/>
            <person name="Gaut B.S."/>
            <person name="Schmutz J."/>
            <person name="Mayer K.F.X."/>
            <person name="Van de Peer Y."/>
            <person name="Grigoriev I.V."/>
            <person name="Nordborg M."/>
            <person name="Weigel D."/>
            <person name="Guo Y.-L."/>
        </authorList>
    </citation>
    <scope>NUCLEOTIDE SEQUENCE [LARGE SCALE GENOMIC DNA]</scope>
    <source>
        <strain evidence="5">cv. MN47</strain>
    </source>
</reference>
<dbReference type="PANTHER" id="PTHR12864">
    <property type="entry name" value="RAN BINDING PROTEIN 9-RELATED"/>
    <property type="match status" value="1"/>
</dbReference>
<feature type="compositionally biased region" description="Polar residues" evidence="1">
    <location>
        <begin position="9"/>
        <end position="20"/>
    </location>
</feature>
<organism evidence="5">
    <name type="scientific">Arabidopsis lyrata subsp. lyrata</name>
    <name type="common">Lyre-leaved rock-cress</name>
    <dbReference type="NCBI Taxonomy" id="81972"/>
    <lineage>
        <taxon>Eukaryota</taxon>
        <taxon>Viridiplantae</taxon>
        <taxon>Streptophyta</taxon>
        <taxon>Embryophyta</taxon>
        <taxon>Tracheophyta</taxon>
        <taxon>Spermatophyta</taxon>
        <taxon>Magnoliopsida</taxon>
        <taxon>eudicotyledons</taxon>
        <taxon>Gunneridae</taxon>
        <taxon>Pentapetalae</taxon>
        <taxon>rosids</taxon>
        <taxon>malvids</taxon>
        <taxon>Brassicales</taxon>
        <taxon>Brassicaceae</taxon>
        <taxon>Camelineae</taxon>
        <taxon>Arabidopsis</taxon>
    </lineage>
</organism>
<dbReference type="SUPFAM" id="SSF49899">
    <property type="entry name" value="Concanavalin A-like lectins/glucanases"/>
    <property type="match status" value="1"/>
</dbReference>
<dbReference type="PROSITE" id="PS50188">
    <property type="entry name" value="B302_SPRY"/>
    <property type="match status" value="1"/>
</dbReference>
<proteinExistence type="predicted"/>
<evidence type="ECO:0000259" key="2">
    <source>
        <dbReference type="PROSITE" id="PS50188"/>
    </source>
</evidence>
<name>D7KLV1_ARALL</name>
<dbReference type="PROSITE" id="PS50897">
    <property type="entry name" value="CTLH"/>
    <property type="match status" value="1"/>
</dbReference>
<evidence type="ECO:0000313" key="4">
    <source>
        <dbReference type="EMBL" id="EFH70140.1"/>
    </source>
</evidence>
<dbReference type="eggNOG" id="KOG1477">
    <property type="taxonomic scope" value="Eukaryota"/>
</dbReference>
<dbReference type="FunFam" id="2.60.120.920:FF:000092">
    <property type="entry name" value="Ran-binding protein M homolog"/>
    <property type="match status" value="1"/>
</dbReference>
<dbReference type="InterPro" id="IPR003877">
    <property type="entry name" value="SPRY_dom"/>
</dbReference>
<dbReference type="SMART" id="SM00668">
    <property type="entry name" value="CTLH"/>
    <property type="match status" value="1"/>
</dbReference>
<feature type="region of interest" description="Disordered" evidence="1">
    <location>
        <begin position="1"/>
        <end position="20"/>
    </location>
</feature>
<dbReference type="InterPro" id="IPR006595">
    <property type="entry name" value="CTLH_C"/>
</dbReference>
<dbReference type="InterPro" id="IPR024964">
    <property type="entry name" value="CTLH/CRA"/>
</dbReference>
<feature type="domain" description="CTLH" evidence="3">
    <location>
        <begin position="312"/>
        <end position="370"/>
    </location>
</feature>
<dbReference type="Gene3D" id="2.60.120.920">
    <property type="match status" value="1"/>
</dbReference>
<dbReference type="InterPro" id="IPR043136">
    <property type="entry name" value="B30.2/SPRY_sf"/>
</dbReference>
<accession>D7KLV1</accession>
<dbReference type="STRING" id="81972.D7KLV1"/>
<dbReference type="InterPro" id="IPR006594">
    <property type="entry name" value="LisH"/>
</dbReference>
<protein>
    <submittedName>
        <fullName evidence="4">Predicted protein</fullName>
    </submittedName>
</protein>
<dbReference type="Pfam" id="PF00622">
    <property type="entry name" value="SPRY"/>
    <property type="match status" value="1"/>
</dbReference>
<dbReference type="HOGENOM" id="CLU_009129_0_0_1"/>
<dbReference type="InterPro" id="IPR013144">
    <property type="entry name" value="CRA_dom"/>
</dbReference>
<dbReference type="SMART" id="SM00757">
    <property type="entry name" value="CRA"/>
    <property type="match status" value="1"/>
</dbReference>
<keyword evidence="5" id="KW-1185">Reference proteome</keyword>
<evidence type="ECO:0000256" key="1">
    <source>
        <dbReference type="SAM" id="MobiDB-lite"/>
    </source>
</evidence>
<evidence type="ECO:0000259" key="3">
    <source>
        <dbReference type="PROSITE" id="PS50897"/>
    </source>
</evidence>
<dbReference type="InterPro" id="IPR044736">
    <property type="entry name" value="Gid1/RanBPM/SPLA_SPRY"/>
</dbReference>
<feature type="domain" description="B30.2/SPRY" evidence="2">
    <location>
        <begin position="31"/>
        <end position="219"/>
    </location>
</feature>
<dbReference type="Proteomes" id="UP000008694">
    <property type="component" value="Unassembled WGS sequence"/>
</dbReference>
<dbReference type="AlphaFoldDB" id="D7KLV1"/>
<dbReference type="SMART" id="SM00449">
    <property type="entry name" value="SPRY"/>
    <property type="match status" value="1"/>
</dbReference>
<dbReference type="PROSITE" id="PS50896">
    <property type="entry name" value="LISH"/>
    <property type="match status" value="1"/>
</dbReference>
<dbReference type="InterPro" id="IPR001870">
    <property type="entry name" value="B30.2/SPRY"/>
</dbReference>
<dbReference type="GO" id="GO:0005737">
    <property type="term" value="C:cytoplasm"/>
    <property type="evidence" value="ECO:0007669"/>
    <property type="project" value="EnsemblPlants"/>
</dbReference>
<dbReference type="InterPro" id="IPR013320">
    <property type="entry name" value="ConA-like_dom_sf"/>
</dbReference>